<dbReference type="STRING" id="604089.SAMN04487942_0400"/>
<dbReference type="AlphaFoldDB" id="A0A1H8I2F4"/>
<evidence type="ECO:0000313" key="1">
    <source>
        <dbReference type="EMBL" id="SEN62236.1"/>
    </source>
</evidence>
<keyword evidence="2" id="KW-1185">Reference proteome</keyword>
<evidence type="ECO:0000313" key="2">
    <source>
        <dbReference type="Proteomes" id="UP000198657"/>
    </source>
</evidence>
<accession>A0A1H8I2F4</accession>
<dbReference type="RefSeq" id="WP_091164928.1">
    <property type="nucleotide sequence ID" value="NZ_CBCSFM010000001.1"/>
</dbReference>
<protein>
    <submittedName>
        <fullName evidence="1">Uncharacterized protein</fullName>
    </submittedName>
</protein>
<reference evidence="2" key="1">
    <citation type="submission" date="2016-10" db="EMBL/GenBank/DDBJ databases">
        <authorList>
            <person name="Varghese N."/>
            <person name="Submissions S."/>
        </authorList>
    </citation>
    <scope>NUCLEOTIDE SEQUENCE [LARGE SCALE GENOMIC DNA]</scope>
    <source>
        <strain evidence="2">CGMCC 1.8704</strain>
    </source>
</reference>
<gene>
    <name evidence="1" type="ORF">SAMN04487942_0400</name>
</gene>
<name>A0A1H8I2F4_9FLAO</name>
<dbReference type="EMBL" id="FODN01000001">
    <property type="protein sequence ID" value="SEN62236.1"/>
    <property type="molecule type" value="Genomic_DNA"/>
</dbReference>
<dbReference type="OrthoDB" id="9811599at2"/>
<organism evidence="1 2">
    <name type="scientific">Flavobacterium sinopsychrotolerans</name>
    <dbReference type="NCBI Taxonomy" id="604089"/>
    <lineage>
        <taxon>Bacteria</taxon>
        <taxon>Pseudomonadati</taxon>
        <taxon>Bacteroidota</taxon>
        <taxon>Flavobacteriia</taxon>
        <taxon>Flavobacteriales</taxon>
        <taxon>Flavobacteriaceae</taxon>
        <taxon>Flavobacterium</taxon>
    </lineage>
</organism>
<sequence>MTTLKPLHTFHIPVMGLAYTIDSPIRVAKYGISSVISIMDDELIEKMNAFYSKKFDLPYQEITQKIHDYRAERITSYLNLVDKIVKEKFENFKTELSESKSALENYIAMLPNKSEIKAGLQNLMEDGFAFKENIKNYLEKNLYPGDIDVNIMTKLDKDNFIKDEQLPIIFNDAHAALRGFVNSTLESSVVLSAGMNPRLYSYFESFSAFFPDANNALKKKITLKVSDFRSAMIQGNFLAKKGLWVSEYRIESGLNCGGHAFATEGYLLGPILEEFKQKKEQLIQSAHELMVKALGQKEMHVPERPLDLKITVQGGVGTAEEHDFLLDHYDVDSVGWGSPFLLVPEATSVDKHTRALLAGAKEDDLYLSHISPLGIPFNTLRGTTNEKLKLKRIEESKAGSSCPKRFLALSKEYDAKGICTSSKKYQDLKLEELLLEKDILTAEIFEKKKNSITEKACLCVGLANASYLENDIKIKGQAQGVIICPGPNMAYFDKEVSLSKMVQHIYGNASVLTVTDRPNLFVKELKMYLDYLKNEISAVTEEITLGQIKKWNSFKNNLLLGIGYYEDLFSKIPFFESTKNEILSQFDIYKSELIAFEIPELKLA</sequence>
<dbReference type="Proteomes" id="UP000198657">
    <property type="component" value="Unassembled WGS sequence"/>
</dbReference>
<proteinExistence type="predicted"/>